<organism evidence="2 3">
    <name type="scientific">Candidatus Limivivens merdigallinarum</name>
    <dbReference type="NCBI Taxonomy" id="2840859"/>
    <lineage>
        <taxon>Bacteria</taxon>
        <taxon>Bacillati</taxon>
        <taxon>Bacillota</taxon>
        <taxon>Clostridia</taxon>
        <taxon>Lachnospirales</taxon>
        <taxon>Lachnospiraceae</taxon>
        <taxon>Lachnospiraceae incertae sedis</taxon>
        <taxon>Candidatus Limivivens</taxon>
    </lineage>
</organism>
<dbReference type="EMBL" id="DVFT01000139">
    <property type="protein sequence ID" value="HIQ96785.1"/>
    <property type="molecule type" value="Genomic_DNA"/>
</dbReference>
<evidence type="ECO:0000313" key="3">
    <source>
        <dbReference type="Proteomes" id="UP000886886"/>
    </source>
</evidence>
<dbReference type="Pfam" id="PF11167">
    <property type="entry name" value="DUF2953"/>
    <property type="match status" value="1"/>
</dbReference>
<evidence type="ECO:0000256" key="1">
    <source>
        <dbReference type="SAM" id="MobiDB-lite"/>
    </source>
</evidence>
<reference evidence="2" key="1">
    <citation type="submission" date="2020-10" db="EMBL/GenBank/DDBJ databases">
        <authorList>
            <person name="Gilroy R."/>
        </authorList>
    </citation>
    <scope>NUCLEOTIDE SEQUENCE</scope>
    <source>
        <strain evidence="2">ChiSjej3B21-11622</strain>
    </source>
</reference>
<feature type="region of interest" description="Disordered" evidence="1">
    <location>
        <begin position="88"/>
        <end position="156"/>
    </location>
</feature>
<feature type="compositionally biased region" description="Basic residues" evidence="1">
    <location>
        <begin position="97"/>
        <end position="107"/>
    </location>
</feature>
<feature type="compositionally biased region" description="Basic and acidic residues" evidence="1">
    <location>
        <begin position="209"/>
        <end position="219"/>
    </location>
</feature>
<feature type="compositionally biased region" description="Basic and acidic residues" evidence="1">
    <location>
        <begin position="139"/>
        <end position="156"/>
    </location>
</feature>
<feature type="region of interest" description="Disordered" evidence="1">
    <location>
        <begin position="170"/>
        <end position="226"/>
    </location>
</feature>
<reference evidence="2" key="2">
    <citation type="journal article" date="2021" name="PeerJ">
        <title>Extensive microbial diversity within the chicken gut microbiome revealed by metagenomics and culture.</title>
        <authorList>
            <person name="Gilroy R."/>
            <person name="Ravi A."/>
            <person name="Getino M."/>
            <person name="Pursley I."/>
            <person name="Horton D.L."/>
            <person name="Alikhan N.F."/>
            <person name="Baker D."/>
            <person name="Gharbi K."/>
            <person name="Hall N."/>
            <person name="Watson M."/>
            <person name="Adriaenssens E.M."/>
            <person name="Foster-Nyarko E."/>
            <person name="Jarju S."/>
            <person name="Secka A."/>
            <person name="Antonio M."/>
            <person name="Oren A."/>
            <person name="Chaudhuri R.R."/>
            <person name="La Ragione R."/>
            <person name="Hildebrand F."/>
            <person name="Pallen M.J."/>
        </authorList>
    </citation>
    <scope>NUCLEOTIDE SEQUENCE</scope>
    <source>
        <strain evidence="2">ChiSjej3B21-11622</strain>
    </source>
</reference>
<comment type="caution">
    <text evidence="2">The sequence shown here is derived from an EMBL/GenBank/DDBJ whole genome shotgun (WGS) entry which is preliminary data.</text>
</comment>
<dbReference type="Proteomes" id="UP000886886">
    <property type="component" value="Unassembled WGS sequence"/>
</dbReference>
<accession>A0A9D1D124</accession>
<evidence type="ECO:0000313" key="2">
    <source>
        <dbReference type="EMBL" id="HIQ96785.1"/>
    </source>
</evidence>
<gene>
    <name evidence="2" type="ORF">IAB26_09500</name>
</gene>
<proteinExistence type="predicted"/>
<dbReference type="InterPro" id="IPR021338">
    <property type="entry name" value="DUF2953"/>
</dbReference>
<sequence length="397" mass="46067">MGKIFLFLLLVLLAVLLVLLLSVLFVPIRYHLEGCHGKAVTRASGQITWFLHLVSVRFAYLRETGFVYSVKLLSFEVLGNEAKKPKKRAGAFLPKAPGRRKPKRKIPAGRERGSFGKQHQEEGISKKNSQENQSSGKYFPERDLSEKHFQEKDTSEKYLQENDFSRKNLQEQHLSEHPSDAAADPKKEPDKEPGTPAQKTAKAPIQEPSVRETQKESPPQKKAGGRNFLRRVREVWRTLLSRIEAVKRFFRSLYLRMKDFREKALRIKETVSYYLNLLNAKETRTYLRKVKFYALKLLHHIRPRKASGYLRYGFEDPSMTGILTGVLYCLQPANMQGILLKPNFDCQAFEFEGDVEIDGHIRLCHIVWIAIRLFFDKNRKEIFRRLKEGGKQNGHRQ</sequence>
<feature type="compositionally biased region" description="Basic and acidic residues" evidence="1">
    <location>
        <begin position="108"/>
        <end position="129"/>
    </location>
</feature>
<feature type="compositionally biased region" description="Basic and acidic residues" evidence="1">
    <location>
        <begin position="170"/>
        <end position="193"/>
    </location>
</feature>
<name>A0A9D1D124_9FIRM</name>
<dbReference type="AlphaFoldDB" id="A0A9D1D124"/>
<protein>
    <submittedName>
        <fullName evidence="2">DUF2953 domain-containing protein</fullName>
    </submittedName>
</protein>